<dbReference type="Proteomes" id="UP000094385">
    <property type="component" value="Unassembled WGS sequence"/>
</dbReference>
<keyword evidence="3" id="KW-1185">Reference proteome</keyword>
<gene>
    <name evidence="2" type="ORF">LIPSTDRAFT_187168</name>
</gene>
<evidence type="ECO:0000313" key="2">
    <source>
        <dbReference type="EMBL" id="ODQ69438.1"/>
    </source>
</evidence>
<proteinExistence type="predicted"/>
<dbReference type="EMBL" id="KV454303">
    <property type="protein sequence ID" value="ODQ69438.1"/>
    <property type="molecule type" value="Genomic_DNA"/>
</dbReference>
<reference evidence="2 3" key="1">
    <citation type="journal article" date="2016" name="Proc. Natl. Acad. Sci. U.S.A.">
        <title>Comparative genomics of biotechnologically important yeasts.</title>
        <authorList>
            <person name="Riley R."/>
            <person name="Haridas S."/>
            <person name="Wolfe K.H."/>
            <person name="Lopes M.R."/>
            <person name="Hittinger C.T."/>
            <person name="Goeker M."/>
            <person name="Salamov A.A."/>
            <person name="Wisecaver J.H."/>
            <person name="Long T.M."/>
            <person name="Calvey C.H."/>
            <person name="Aerts A.L."/>
            <person name="Barry K.W."/>
            <person name="Choi C."/>
            <person name="Clum A."/>
            <person name="Coughlan A.Y."/>
            <person name="Deshpande S."/>
            <person name="Douglass A.P."/>
            <person name="Hanson S.J."/>
            <person name="Klenk H.-P."/>
            <person name="LaButti K.M."/>
            <person name="Lapidus A."/>
            <person name="Lindquist E.A."/>
            <person name="Lipzen A.M."/>
            <person name="Meier-Kolthoff J.P."/>
            <person name="Ohm R.A."/>
            <person name="Otillar R.P."/>
            <person name="Pangilinan J.L."/>
            <person name="Peng Y."/>
            <person name="Rokas A."/>
            <person name="Rosa C.A."/>
            <person name="Scheuner C."/>
            <person name="Sibirny A.A."/>
            <person name="Slot J.C."/>
            <person name="Stielow J.B."/>
            <person name="Sun H."/>
            <person name="Kurtzman C.P."/>
            <person name="Blackwell M."/>
            <person name="Grigoriev I.V."/>
            <person name="Jeffries T.W."/>
        </authorList>
    </citation>
    <scope>NUCLEOTIDE SEQUENCE [LARGE SCALE GENOMIC DNA]</scope>
    <source>
        <strain evidence="2 3">NRRL Y-11557</strain>
    </source>
</reference>
<name>A0A1E3PVX5_LIPST</name>
<evidence type="ECO:0000313" key="3">
    <source>
        <dbReference type="Proteomes" id="UP000094385"/>
    </source>
</evidence>
<sequence>MSFSSPYSNNNGSHSDGNPERLLSYHSLRHTAIIMDRIPTGLAAVAVNNPHTLYVGIVFKSVGQARQFVNAYAIHHNFAVKNGFVKNKDQTLLLLCKCAKKLFNSRSLPIAKGTTGSRVIETLEACFVTVLGKSASKSSSMTHGSLRSSLKNIVDTSSKV</sequence>
<organism evidence="2 3">
    <name type="scientific">Lipomyces starkeyi NRRL Y-11557</name>
    <dbReference type="NCBI Taxonomy" id="675824"/>
    <lineage>
        <taxon>Eukaryota</taxon>
        <taxon>Fungi</taxon>
        <taxon>Dikarya</taxon>
        <taxon>Ascomycota</taxon>
        <taxon>Saccharomycotina</taxon>
        <taxon>Lipomycetes</taxon>
        <taxon>Lipomycetales</taxon>
        <taxon>Lipomycetaceae</taxon>
        <taxon>Lipomyces</taxon>
    </lineage>
</organism>
<evidence type="ECO:0000256" key="1">
    <source>
        <dbReference type="SAM" id="MobiDB-lite"/>
    </source>
</evidence>
<dbReference type="AlphaFoldDB" id="A0A1E3PVX5"/>
<protein>
    <submittedName>
        <fullName evidence="2">Uncharacterized protein</fullName>
    </submittedName>
</protein>
<accession>A0A1E3PVX5</accession>
<feature type="region of interest" description="Disordered" evidence="1">
    <location>
        <begin position="1"/>
        <end position="21"/>
    </location>
</feature>
<feature type="compositionally biased region" description="Polar residues" evidence="1">
    <location>
        <begin position="1"/>
        <end position="16"/>
    </location>
</feature>